<dbReference type="InterPro" id="IPR016156">
    <property type="entry name" value="FAD/NAD-linked_Rdtase_dimer_sf"/>
</dbReference>
<name>A0A210R232_MIZYE</name>
<accession>A0A210R232</accession>
<dbReference type="Proteomes" id="UP000242188">
    <property type="component" value="Unassembled WGS sequence"/>
</dbReference>
<proteinExistence type="predicted"/>
<dbReference type="SUPFAM" id="SSF55424">
    <property type="entry name" value="FAD/NAD-linked reductases, dimerisation (C-terminal) domain"/>
    <property type="match status" value="1"/>
</dbReference>
<dbReference type="AlphaFoldDB" id="A0A210R232"/>
<dbReference type="EMBL" id="NEDP02000758">
    <property type="protein sequence ID" value="OWF55108.1"/>
    <property type="molecule type" value="Genomic_DNA"/>
</dbReference>
<protein>
    <submittedName>
        <fullName evidence="1">Thioredoxin reductase 2, mitochondrial</fullName>
    </submittedName>
</protein>
<dbReference type="Gene3D" id="3.30.390.30">
    <property type="match status" value="1"/>
</dbReference>
<evidence type="ECO:0000313" key="2">
    <source>
        <dbReference type="Proteomes" id="UP000242188"/>
    </source>
</evidence>
<evidence type="ECO:0000313" key="1">
    <source>
        <dbReference type="EMBL" id="OWF55108.1"/>
    </source>
</evidence>
<dbReference type="STRING" id="6573.A0A210R232"/>
<reference evidence="1 2" key="1">
    <citation type="journal article" date="2017" name="Nat. Ecol. Evol.">
        <title>Scallop genome provides insights into evolution of bilaterian karyotype and development.</title>
        <authorList>
            <person name="Wang S."/>
            <person name="Zhang J."/>
            <person name="Jiao W."/>
            <person name="Li J."/>
            <person name="Xun X."/>
            <person name="Sun Y."/>
            <person name="Guo X."/>
            <person name="Huan P."/>
            <person name="Dong B."/>
            <person name="Zhang L."/>
            <person name="Hu X."/>
            <person name="Sun X."/>
            <person name="Wang J."/>
            <person name="Zhao C."/>
            <person name="Wang Y."/>
            <person name="Wang D."/>
            <person name="Huang X."/>
            <person name="Wang R."/>
            <person name="Lv J."/>
            <person name="Li Y."/>
            <person name="Zhang Z."/>
            <person name="Liu B."/>
            <person name="Lu W."/>
            <person name="Hui Y."/>
            <person name="Liang J."/>
            <person name="Zhou Z."/>
            <person name="Hou R."/>
            <person name="Li X."/>
            <person name="Liu Y."/>
            <person name="Li H."/>
            <person name="Ning X."/>
            <person name="Lin Y."/>
            <person name="Zhao L."/>
            <person name="Xing Q."/>
            <person name="Dou J."/>
            <person name="Li Y."/>
            <person name="Mao J."/>
            <person name="Guo H."/>
            <person name="Dou H."/>
            <person name="Li T."/>
            <person name="Mu C."/>
            <person name="Jiang W."/>
            <person name="Fu Q."/>
            <person name="Fu X."/>
            <person name="Miao Y."/>
            <person name="Liu J."/>
            <person name="Yu Q."/>
            <person name="Li R."/>
            <person name="Liao H."/>
            <person name="Li X."/>
            <person name="Kong Y."/>
            <person name="Jiang Z."/>
            <person name="Chourrout D."/>
            <person name="Li R."/>
            <person name="Bao Z."/>
        </authorList>
    </citation>
    <scope>NUCLEOTIDE SEQUENCE [LARGE SCALE GENOMIC DNA]</scope>
    <source>
        <strain evidence="1 2">PY_sf001</strain>
    </source>
</reference>
<dbReference type="OrthoDB" id="5956163at2759"/>
<gene>
    <name evidence="1" type="ORF">KP79_PYT15748</name>
</gene>
<sequence length="64" mass="7098">MYHQSSGIYRKLTYTDALFVLSDRCGLTWRQLSSSVGIHPTTAEELVKLHITKSSGLDPKVTGC</sequence>
<comment type="caution">
    <text evidence="1">The sequence shown here is derived from an EMBL/GenBank/DDBJ whole genome shotgun (WGS) entry which is preliminary data.</text>
</comment>
<organism evidence="1 2">
    <name type="scientific">Mizuhopecten yessoensis</name>
    <name type="common">Japanese scallop</name>
    <name type="synonym">Patinopecten yessoensis</name>
    <dbReference type="NCBI Taxonomy" id="6573"/>
    <lineage>
        <taxon>Eukaryota</taxon>
        <taxon>Metazoa</taxon>
        <taxon>Spiralia</taxon>
        <taxon>Lophotrochozoa</taxon>
        <taxon>Mollusca</taxon>
        <taxon>Bivalvia</taxon>
        <taxon>Autobranchia</taxon>
        <taxon>Pteriomorphia</taxon>
        <taxon>Pectinida</taxon>
        <taxon>Pectinoidea</taxon>
        <taxon>Pectinidae</taxon>
        <taxon>Mizuhopecten</taxon>
    </lineage>
</organism>
<keyword evidence="2" id="KW-1185">Reference proteome</keyword>